<proteinExistence type="predicted"/>
<evidence type="ECO:0000313" key="3">
    <source>
        <dbReference type="Proteomes" id="UP001283361"/>
    </source>
</evidence>
<dbReference type="AlphaFoldDB" id="A0AAE0Z1P7"/>
<evidence type="ECO:0000256" key="1">
    <source>
        <dbReference type="SAM" id="MobiDB-lite"/>
    </source>
</evidence>
<sequence>MHWDMRVMKDCHCVVPGSARRYDIPQSRDAPDKRYLGSAHWSSARSDTKDEQTNNKIWVKGVGRSELAGVRCGDSIEDKDIDLRTGQDHGERLQLWTIRSLTNRLTDTLTPAPRPSDWTRPWGKASTVEFMESDQQVDPCSSRNSVPSNIFFVKLCLYTDQEQAPVNPFIPGHMTGNVISGLRSSDSARQLGEDLRLCTMSAKTLEPSVVVVCIFDA</sequence>
<evidence type="ECO:0000313" key="2">
    <source>
        <dbReference type="EMBL" id="KAK3760975.1"/>
    </source>
</evidence>
<name>A0AAE0Z1P7_9GAST</name>
<organism evidence="2 3">
    <name type="scientific">Elysia crispata</name>
    <name type="common">lettuce slug</name>
    <dbReference type="NCBI Taxonomy" id="231223"/>
    <lineage>
        <taxon>Eukaryota</taxon>
        <taxon>Metazoa</taxon>
        <taxon>Spiralia</taxon>
        <taxon>Lophotrochozoa</taxon>
        <taxon>Mollusca</taxon>
        <taxon>Gastropoda</taxon>
        <taxon>Heterobranchia</taxon>
        <taxon>Euthyneura</taxon>
        <taxon>Panpulmonata</taxon>
        <taxon>Sacoglossa</taxon>
        <taxon>Placobranchoidea</taxon>
        <taxon>Plakobranchidae</taxon>
        <taxon>Elysia</taxon>
    </lineage>
</organism>
<accession>A0AAE0Z1P7</accession>
<dbReference type="EMBL" id="JAWDGP010004927">
    <property type="protein sequence ID" value="KAK3760975.1"/>
    <property type="molecule type" value="Genomic_DNA"/>
</dbReference>
<feature type="region of interest" description="Disordered" evidence="1">
    <location>
        <begin position="22"/>
        <end position="50"/>
    </location>
</feature>
<gene>
    <name evidence="2" type="ORF">RRG08_022382</name>
</gene>
<dbReference type="Proteomes" id="UP001283361">
    <property type="component" value="Unassembled WGS sequence"/>
</dbReference>
<keyword evidence="3" id="KW-1185">Reference proteome</keyword>
<comment type="caution">
    <text evidence="2">The sequence shown here is derived from an EMBL/GenBank/DDBJ whole genome shotgun (WGS) entry which is preliminary data.</text>
</comment>
<protein>
    <submittedName>
        <fullName evidence="2">Uncharacterized protein</fullName>
    </submittedName>
</protein>
<reference evidence="2" key="1">
    <citation type="journal article" date="2023" name="G3 (Bethesda)">
        <title>A reference genome for the long-term kleptoplast-retaining sea slug Elysia crispata morphotype clarki.</title>
        <authorList>
            <person name="Eastman K.E."/>
            <person name="Pendleton A.L."/>
            <person name="Shaikh M.A."/>
            <person name="Suttiyut T."/>
            <person name="Ogas R."/>
            <person name="Tomko P."/>
            <person name="Gavelis G."/>
            <person name="Widhalm J.R."/>
            <person name="Wisecaver J.H."/>
        </authorList>
    </citation>
    <scope>NUCLEOTIDE SEQUENCE</scope>
    <source>
        <strain evidence="2">ECLA1</strain>
    </source>
</reference>